<evidence type="ECO:0000313" key="2">
    <source>
        <dbReference type="Proteomes" id="UP000184305"/>
    </source>
</evidence>
<accession>A0A1M6WRX3</accession>
<dbReference type="Proteomes" id="UP000184305">
    <property type="component" value="Unassembled WGS sequence"/>
</dbReference>
<proteinExistence type="predicted"/>
<dbReference type="STRING" id="1220495.SAMN05216288_0712"/>
<reference evidence="2" key="1">
    <citation type="submission" date="2016-11" db="EMBL/GenBank/DDBJ databases">
        <authorList>
            <person name="Varghese N."/>
            <person name="Submissions S."/>
        </authorList>
    </citation>
    <scope>NUCLEOTIDE SEQUENCE [LARGE SCALE GENOMIC DNA]</scope>
    <source>
        <strain evidence="2">CECT 8089</strain>
    </source>
</reference>
<evidence type="ECO:0000313" key="1">
    <source>
        <dbReference type="EMBL" id="SHK96512.1"/>
    </source>
</evidence>
<gene>
    <name evidence="1" type="ORF">SAMN05216288_0712</name>
</gene>
<keyword evidence="2" id="KW-1185">Reference proteome</keyword>
<protein>
    <submittedName>
        <fullName evidence="1">Uncharacterized protein</fullName>
    </submittedName>
</protein>
<organism evidence="1 2">
    <name type="scientific">Phytopseudomonas punonensis</name>
    <dbReference type="NCBI Taxonomy" id="1220495"/>
    <lineage>
        <taxon>Bacteria</taxon>
        <taxon>Pseudomonadati</taxon>
        <taxon>Pseudomonadota</taxon>
        <taxon>Gammaproteobacteria</taxon>
        <taxon>Pseudomonadales</taxon>
        <taxon>Pseudomonadaceae</taxon>
        <taxon>Phytopseudomonas</taxon>
    </lineage>
</organism>
<name>A0A1M6WRX3_9GAMM</name>
<dbReference type="AlphaFoldDB" id="A0A1M6WRX3"/>
<sequence length="46" mass="5346">MELSQRLRRLLLLLCQSRSGQCLTAQNRRVDVALNVHQDRDTNRPA</sequence>
<dbReference type="EMBL" id="FRBQ01000001">
    <property type="protein sequence ID" value="SHK96512.1"/>
    <property type="molecule type" value="Genomic_DNA"/>
</dbReference>